<sequence length="98" mass="11298">MNVISILIFVLVVLMIFSEIYKLLIEKSKELNDERGTMILLKTKNLSYSIMFAGIIGSVILVRTFELVQQENFIYLVMIVFLVQSIASSIYLFSLKRV</sequence>
<name>A0ABR8RF85_9BACI</name>
<dbReference type="RefSeq" id="WP_191697992.1">
    <property type="nucleotide sequence ID" value="NZ_JACSQO010000020.1"/>
</dbReference>
<keyword evidence="1" id="KW-0812">Transmembrane</keyword>
<organism evidence="2 3">
    <name type="scientific">Psychrobacillus faecigallinarum</name>
    <dbReference type="NCBI Taxonomy" id="2762235"/>
    <lineage>
        <taxon>Bacteria</taxon>
        <taxon>Bacillati</taxon>
        <taxon>Bacillota</taxon>
        <taxon>Bacilli</taxon>
        <taxon>Bacillales</taxon>
        <taxon>Bacillaceae</taxon>
        <taxon>Psychrobacillus</taxon>
    </lineage>
</organism>
<dbReference type="EMBL" id="JACSQO010000020">
    <property type="protein sequence ID" value="MBD7946405.1"/>
    <property type="molecule type" value="Genomic_DNA"/>
</dbReference>
<protein>
    <recommendedName>
        <fullName evidence="4">DUF3784 domain-containing protein</fullName>
    </recommendedName>
</protein>
<evidence type="ECO:0000313" key="3">
    <source>
        <dbReference type="Proteomes" id="UP000640786"/>
    </source>
</evidence>
<accession>A0ABR8RF85</accession>
<keyword evidence="1" id="KW-1133">Transmembrane helix</keyword>
<feature type="transmembrane region" description="Helical" evidence="1">
    <location>
        <begin position="6"/>
        <end position="25"/>
    </location>
</feature>
<feature type="transmembrane region" description="Helical" evidence="1">
    <location>
        <begin position="73"/>
        <end position="93"/>
    </location>
</feature>
<gene>
    <name evidence="2" type="ORF">H9650_20115</name>
</gene>
<keyword evidence="1" id="KW-0472">Membrane</keyword>
<feature type="transmembrane region" description="Helical" evidence="1">
    <location>
        <begin position="46"/>
        <end position="67"/>
    </location>
</feature>
<evidence type="ECO:0000256" key="1">
    <source>
        <dbReference type="SAM" id="Phobius"/>
    </source>
</evidence>
<evidence type="ECO:0008006" key="4">
    <source>
        <dbReference type="Google" id="ProtNLM"/>
    </source>
</evidence>
<keyword evidence="3" id="KW-1185">Reference proteome</keyword>
<proteinExistence type="predicted"/>
<evidence type="ECO:0000313" key="2">
    <source>
        <dbReference type="EMBL" id="MBD7946405.1"/>
    </source>
</evidence>
<reference evidence="2 3" key="1">
    <citation type="submission" date="2020-08" db="EMBL/GenBank/DDBJ databases">
        <title>A Genomic Blueprint of the Chicken Gut Microbiome.</title>
        <authorList>
            <person name="Gilroy R."/>
            <person name="Ravi A."/>
            <person name="Getino M."/>
            <person name="Pursley I."/>
            <person name="Horton D.L."/>
            <person name="Alikhan N.-F."/>
            <person name="Baker D."/>
            <person name="Gharbi K."/>
            <person name="Hall N."/>
            <person name="Watson M."/>
            <person name="Adriaenssens E.M."/>
            <person name="Foster-Nyarko E."/>
            <person name="Jarju S."/>
            <person name="Secka A."/>
            <person name="Antonio M."/>
            <person name="Oren A."/>
            <person name="Chaudhuri R."/>
            <person name="La Ragione R.M."/>
            <person name="Hildebrand F."/>
            <person name="Pallen M.J."/>
        </authorList>
    </citation>
    <scope>NUCLEOTIDE SEQUENCE [LARGE SCALE GENOMIC DNA]</scope>
    <source>
        <strain evidence="2 3">Sa2BUA9</strain>
    </source>
</reference>
<comment type="caution">
    <text evidence="2">The sequence shown here is derived from an EMBL/GenBank/DDBJ whole genome shotgun (WGS) entry which is preliminary data.</text>
</comment>
<dbReference type="Proteomes" id="UP000640786">
    <property type="component" value="Unassembled WGS sequence"/>
</dbReference>